<dbReference type="PANTHER" id="PTHR43130:SF15">
    <property type="entry name" value="THIJ_PFPI FAMILY PROTEIN (AFU_ORTHOLOGUE AFUA_5G14240)"/>
    <property type="match status" value="1"/>
</dbReference>
<feature type="domain" description="DJ-1/PfpI" evidence="1">
    <location>
        <begin position="12"/>
        <end position="179"/>
    </location>
</feature>
<evidence type="ECO:0000313" key="3">
    <source>
        <dbReference type="Proteomes" id="UP001209570"/>
    </source>
</evidence>
<dbReference type="Gene3D" id="3.40.50.880">
    <property type="match status" value="1"/>
</dbReference>
<sequence>MANSHQDELVVGVLLYDNVMLLDLVGPSTYLELLSLIGIKVRFLTISYKTGHVQQSHLVPLVATTHYKDAPTKLDILVIPGAADTTQVEANEEFIAYVREAAANATFVLSVCTGATLLAAAGVLDGRRATTNKVDFRRVASTYPNVQWAPRARWVVDEHKWWTSSGVAAGLDMGHAFIAERYGRDVANAMARLIEIVPNTNADEDPFTSCVDDQGFLKDLVAKPNEQ</sequence>
<dbReference type="InterPro" id="IPR052158">
    <property type="entry name" value="INH-QAR"/>
</dbReference>
<organism evidence="2 3">
    <name type="scientific">Pythium insidiosum</name>
    <name type="common">Pythiosis disease agent</name>
    <dbReference type="NCBI Taxonomy" id="114742"/>
    <lineage>
        <taxon>Eukaryota</taxon>
        <taxon>Sar</taxon>
        <taxon>Stramenopiles</taxon>
        <taxon>Oomycota</taxon>
        <taxon>Peronosporomycetes</taxon>
        <taxon>Pythiales</taxon>
        <taxon>Pythiaceae</taxon>
        <taxon>Pythium</taxon>
    </lineage>
</organism>
<proteinExistence type="predicted"/>
<evidence type="ECO:0000313" key="2">
    <source>
        <dbReference type="EMBL" id="KAJ0396121.1"/>
    </source>
</evidence>
<dbReference type="AlphaFoldDB" id="A0AAD5Q4E7"/>
<dbReference type="PANTHER" id="PTHR43130">
    <property type="entry name" value="ARAC-FAMILY TRANSCRIPTIONAL REGULATOR"/>
    <property type="match status" value="1"/>
</dbReference>
<protein>
    <recommendedName>
        <fullName evidence="1">DJ-1/PfpI domain-containing protein</fullName>
    </recommendedName>
</protein>
<name>A0AAD5Q4E7_PYTIN</name>
<gene>
    <name evidence="2" type="ORF">P43SY_008086</name>
</gene>
<dbReference type="CDD" id="cd03139">
    <property type="entry name" value="GATase1_PfpI_2"/>
    <property type="match status" value="1"/>
</dbReference>
<comment type="caution">
    <text evidence="2">The sequence shown here is derived from an EMBL/GenBank/DDBJ whole genome shotgun (WGS) entry which is preliminary data.</text>
</comment>
<dbReference type="Pfam" id="PF01965">
    <property type="entry name" value="DJ-1_PfpI"/>
    <property type="match status" value="1"/>
</dbReference>
<dbReference type="EMBL" id="JAKCXM010000310">
    <property type="protein sequence ID" value="KAJ0396121.1"/>
    <property type="molecule type" value="Genomic_DNA"/>
</dbReference>
<keyword evidence="3" id="KW-1185">Reference proteome</keyword>
<reference evidence="2" key="1">
    <citation type="submission" date="2021-12" db="EMBL/GenBank/DDBJ databases">
        <title>Prjna785345.</title>
        <authorList>
            <person name="Rujirawat T."/>
            <person name="Krajaejun T."/>
        </authorList>
    </citation>
    <scope>NUCLEOTIDE SEQUENCE</scope>
    <source>
        <strain evidence="2">Pi057C3</strain>
    </source>
</reference>
<evidence type="ECO:0000259" key="1">
    <source>
        <dbReference type="Pfam" id="PF01965"/>
    </source>
</evidence>
<accession>A0AAD5Q4E7</accession>
<dbReference type="SUPFAM" id="SSF52317">
    <property type="entry name" value="Class I glutamine amidotransferase-like"/>
    <property type="match status" value="1"/>
</dbReference>
<dbReference type="Proteomes" id="UP001209570">
    <property type="component" value="Unassembled WGS sequence"/>
</dbReference>
<dbReference type="InterPro" id="IPR029062">
    <property type="entry name" value="Class_I_gatase-like"/>
</dbReference>
<dbReference type="InterPro" id="IPR002818">
    <property type="entry name" value="DJ-1/PfpI"/>
</dbReference>